<evidence type="ECO:0000313" key="4">
    <source>
        <dbReference type="Proteomes" id="UP001597135"/>
    </source>
</evidence>
<keyword evidence="1" id="KW-0732">Signal</keyword>
<keyword evidence="4" id="KW-1185">Reference proteome</keyword>
<dbReference type="Proteomes" id="UP001597135">
    <property type="component" value="Unassembled WGS sequence"/>
</dbReference>
<evidence type="ECO:0000313" key="3">
    <source>
        <dbReference type="EMBL" id="MFD1341564.1"/>
    </source>
</evidence>
<evidence type="ECO:0000256" key="1">
    <source>
        <dbReference type="SAM" id="SignalP"/>
    </source>
</evidence>
<gene>
    <name evidence="3" type="ORF">ACFQ4E_03950</name>
</gene>
<dbReference type="Gene3D" id="1.10.101.10">
    <property type="entry name" value="PGBD-like superfamily/PGBD"/>
    <property type="match status" value="1"/>
</dbReference>
<dbReference type="InterPro" id="IPR036365">
    <property type="entry name" value="PGBD-like_sf"/>
</dbReference>
<feature type="chain" id="PRO_5046597388" evidence="1">
    <location>
        <begin position="20"/>
        <end position="169"/>
    </location>
</feature>
<evidence type="ECO:0000259" key="2">
    <source>
        <dbReference type="Pfam" id="PF01471"/>
    </source>
</evidence>
<accession>A0ABW3ZEK1</accession>
<dbReference type="PROSITE" id="PS51257">
    <property type="entry name" value="PROKAR_LIPOPROTEIN"/>
    <property type="match status" value="1"/>
</dbReference>
<sequence length="169" mass="17831">MIRPPFRAAALLALTAACAETGPAPEDAEPPPPLETAADGRCYATEITPAVYEQVPGQVQVVQAELAADGTVIRPPIYRNATVPRVVRPRGETRFEAPCPAEITPEFLATLQRALAARGLYRGPVTGTLDAATRDAIRAYQSTRGLDSAQLSLESARALGLVISPLSEG</sequence>
<organism evidence="3 4">
    <name type="scientific">Litorisediminicola beolgyonensis</name>
    <dbReference type="NCBI Taxonomy" id="1173614"/>
    <lineage>
        <taxon>Bacteria</taxon>
        <taxon>Pseudomonadati</taxon>
        <taxon>Pseudomonadota</taxon>
        <taxon>Alphaproteobacteria</taxon>
        <taxon>Rhodobacterales</taxon>
        <taxon>Paracoccaceae</taxon>
        <taxon>Litorisediminicola</taxon>
    </lineage>
</organism>
<protein>
    <submittedName>
        <fullName evidence="3">Peptidoglycan-binding domain-containing protein</fullName>
    </submittedName>
</protein>
<feature type="signal peptide" evidence="1">
    <location>
        <begin position="1"/>
        <end position="19"/>
    </location>
</feature>
<comment type="caution">
    <text evidence="3">The sequence shown here is derived from an EMBL/GenBank/DDBJ whole genome shotgun (WGS) entry which is preliminary data.</text>
</comment>
<reference evidence="4" key="1">
    <citation type="journal article" date="2019" name="Int. J. Syst. Evol. Microbiol.">
        <title>The Global Catalogue of Microorganisms (GCM) 10K type strain sequencing project: providing services to taxonomists for standard genome sequencing and annotation.</title>
        <authorList>
            <consortium name="The Broad Institute Genomics Platform"/>
            <consortium name="The Broad Institute Genome Sequencing Center for Infectious Disease"/>
            <person name="Wu L."/>
            <person name="Ma J."/>
        </authorList>
    </citation>
    <scope>NUCLEOTIDE SEQUENCE [LARGE SCALE GENOMIC DNA]</scope>
    <source>
        <strain evidence="4">CCUG 62953</strain>
    </source>
</reference>
<dbReference type="EMBL" id="JBHTMU010000004">
    <property type="protein sequence ID" value="MFD1341564.1"/>
    <property type="molecule type" value="Genomic_DNA"/>
</dbReference>
<proteinExistence type="predicted"/>
<dbReference type="InterPro" id="IPR036366">
    <property type="entry name" value="PGBDSf"/>
</dbReference>
<dbReference type="SUPFAM" id="SSF47090">
    <property type="entry name" value="PGBD-like"/>
    <property type="match status" value="1"/>
</dbReference>
<feature type="domain" description="Peptidoglycan binding-like" evidence="2">
    <location>
        <begin position="108"/>
        <end position="146"/>
    </location>
</feature>
<dbReference type="Pfam" id="PF01471">
    <property type="entry name" value="PG_binding_1"/>
    <property type="match status" value="1"/>
</dbReference>
<name>A0ABW3ZEK1_9RHOB</name>
<dbReference type="RefSeq" id="WP_386801619.1">
    <property type="nucleotide sequence ID" value="NZ_JBHTMU010000004.1"/>
</dbReference>
<dbReference type="InterPro" id="IPR002477">
    <property type="entry name" value="Peptidoglycan-bd-like"/>
</dbReference>